<sequence>MKHMVNGYKNNSLFLFSAVFAAFLSIFIIQGCSSSSSSVADENPDGYFTGSASVKEADDLTDLAIADLQGMVSGNRFMFMSVDNVLLYDGTITNVTGSDFTGTVNVYKDGVLLAGTTTVAGTITSESSITGTLTGAGAGSGTFSLTYGLNNADSELTRVAKEWRGPINGASTEGFNTIISGAGALSRENTFNSTTPVLAGCVMDVASSISPISGVNIYSVNVVFNSCTDSNVNGTYTGFTTTLTAADIGLLMSYSNGSYSGSASMVFEP</sequence>
<dbReference type="Proteomes" id="UP000254266">
    <property type="component" value="Unassembled WGS sequence"/>
</dbReference>
<dbReference type="AlphaFoldDB" id="A0A370DG61"/>
<gene>
    <name evidence="1" type="ORF">DIZ80_06975</name>
</gene>
<proteinExistence type="predicted"/>
<name>A0A370DG61_9GAMM</name>
<comment type="caution">
    <text evidence="1">The sequence shown here is derived from an EMBL/GenBank/DDBJ whole genome shotgun (WGS) entry which is preliminary data.</text>
</comment>
<organism evidence="1 2">
    <name type="scientific">endosymbiont of Galathealinum brachiosum</name>
    <dbReference type="NCBI Taxonomy" id="2200906"/>
    <lineage>
        <taxon>Bacteria</taxon>
        <taxon>Pseudomonadati</taxon>
        <taxon>Pseudomonadota</taxon>
        <taxon>Gammaproteobacteria</taxon>
        <taxon>sulfur-oxidizing symbionts</taxon>
    </lineage>
</organism>
<reference evidence="1 2" key="1">
    <citation type="journal article" date="2018" name="ISME J.">
        <title>Endosymbiont genomes yield clues of tubeworm success.</title>
        <authorList>
            <person name="Li Y."/>
            <person name="Liles M.R."/>
            <person name="Halanych K.M."/>
        </authorList>
    </citation>
    <scope>NUCLEOTIDE SEQUENCE [LARGE SCALE GENOMIC DNA]</scope>
    <source>
        <strain evidence="1">A1464</strain>
    </source>
</reference>
<keyword evidence="2" id="KW-1185">Reference proteome</keyword>
<protein>
    <submittedName>
        <fullName evidence="1">Uncharacterized protein</fullName>
    </submittedName>
</protein>
<evidence type="ECO:0000313" key="2">
    <source>
        <dbReference type="Proteomes" id="UP000254266"/>
    </source>
</evidence>
<dbReference type="EMBL" id="QFXC01000008">
    <property type="protein sequence ID" value="RDH83871.1"/>
    <property type="molecule type" value="Genomic_DNA"/>
</dbReference>
<dbReference type="PROSITE" id="PS51257">
    <property type="entry name" value="PROKAR_LIPOPROTEIN"/>
    <property type="match status" value="1"/>
</dbReference>
<evidence type="ECO:0000313" key="1">
    <source>
        <dbReference type="EMBL" id="RDH83871.1"/>
    </source>
</evidence>
<accession>A0A370DG61</accession>